<dbReference type="Proteomes" id="UP000225740">
    <property type="component" value="Unassembled WGS sequence"/>
</dbReference>
<keyword evidence="1" id="KW-0812">Transmembrane</keyword>
<sequence length="142" mass="16390">MKRKSYSLRMLLLCTTLTAFVLALNQVASPVHQLVRYLGPLPNRCLREPQTIHYGWPVFSRTDRSTNHPRHRTGPCEYDSTYHSIGLACNLAVAILMSTVVVYAIVTLPDFIAWRLKLDRERQVIERSLRGRTDRKKAEEHS</sequence>
<keyword evidence="4" id="KW-1185">Reference proteome</keyword>
<dbReference type="EMBL" id="NIZW01000023">
    <property type="protein sequence ID" value="PHQ32749.1"/>
    <property type="molecule type" value="Genomic_DNA"/>
</dbReference>
<keyword evidence="2" id="KW-0732">Signal</keyword>
<organism evidence="3 4">
    <name type="scientific">Rhodopirellula bahusiensis</name>
    <dbReference type="NCBI Taxonomy" id="2014065"/>
    <lineage>
        <taxon>Bacteria</taxon>
        <taxon>Pseudomonadati</taxon>
        <taxon>Planctomycetota</taxon>
        <taxon>Planctomycetia</taxon>
        <taxon>Pirellulales</taxon>
        <taxon>Pirellulaceae</taxon>
        <taxon>Rhodopirellula</taxon>
    </lineage>
</organism>
<name>A0A2G1W244_9BACT</name>
<evidence type="ECO:0000313" key="3">
    <source>
        <dbReference type="EMBL" id="PHQ32749.1"/>
    </source>
</evidence>
<reference evidence="3 4" key="1">
    <citation type="submission" date="2017-06" db="EMBL/GenBank/DDBJ databases">
        <title>Description of Rhodopirellula bahusiensis sp. nov.</title>
        <authorList>
            <person name="Kizina J."/>
            <person name="Harder J."/>
        </authorList>
    </citation>
    <scope>NUCLEOTIDE SEQUENCE [LARGE SCALE GENOMIC DNA]</scope>
    <source>
        <strain evidence="3 4">SWK21</strain>
    </source>
</reference>
<feature type="signal peptide" evidence="2">
    <location>
        <begin position="1"/>
        <end position="23"/>
    </location>
</feature>
<accession>A0A2G1W244</accession>
<dbReference type="AlphaFoldDB" id="A0A2G1W244"/>
<evidence type="ECO:0000313" key="4">
    <source>
        <dbReference type="Proteomes" id="UP000225740"/>
    </source>
</evidence>
<keyword evidence="1" id="KW-1133">Transmembrane helix</keyword>
<evidence type="ECO:0000256" key="2">
    <source>
        <dbReference type="SAM" id="SignalP"/>
    </source>
</evidence>
<evidence type="ECO:0000256" key="1">
    <source>
        <dbReference type="SAM" id="Phobius"/>
    </source>
</evidence>
<gene>
    <name evidence="3" type="ORF">CEE69_24415</name>
</gene>
<comment type="caution">
    <text evidence="3">The sequence shown here is derived from an EMBL/GenBank/DDBJ whole genome shotgun (WGS) entry which is preliminary data.</text>
</comment>
<feature type="chain" id="PRO_5013551663" evidence="2">
    <location>
        <begin position="24"/>
        <end position="142"/>
    </location>
</feature>
<keyword evidence="1" id="KW-0472">Membrane</keyword>
<feature type="transmembrane region" description="Helical" evidence="1">
    <location>
        <begin position="91"/>
        <end position="113"/>
    </location>
</feature>
<proteinExistence type="predicted"/>
<protein>
    <submittedName>
        <fullName evidence="3">Uncharacterized protein</fullName>
    </submittedName>
</protein>